<name>A0A087TVE8_STEMI</name>
<proteinExistence type="predicted"/>
<evidence type="ECO:0000256" key="1">
    <source>
        <dbReference type="SAM" id="MobiDB-lite"/>
    </source>
</evidence>
<dbReference type="Proteomes" id="UP000054359">
    <property type="component" value="Unassembled WGS sequence"/>
</dbReference>
<accession>A0A087TVE8</accession>
<organism evidence="2 3">
    <name type="scientific">Stegodyphus mimosarum</name>
    <name type="common">African social velvet spider</name>
    <dbReference type="NCBI Taxonomy" id="407821"/>
    <lineage>
        <taxon>Eukaryota</taxon>
        <taxon>Metazoa</taxon>
        <taxon>Ecdysozoa</taxon>
        <taxon>Arthropoda</taxon>
        <taxon>Chelicerata</taxon>
        <taxon>Arachnida</taxon>
        <taxon>Araneae</taxon>
        <taxon>Araneomorphae</taxon>
        <taxon>Entelegynae</taxon>
        <taxon>Eresoidea</taxon>
        <taxon>Eresidae</taxon>
        <taxon>Stegodyphus</taxon>
    </lineage>
</organism>
<dbReference type="AlphaFoldDB" id="A0A087TVE8"/>
<protein>
    <submittedName>
        <fullName evidence="2">Uncharacterized protein</fullName>
    </submittedName>
</protein>
<dbReference type="EMBL" id="KK116919">
    <property type="protein sequence ID" value="KFM69087.1"/>
    <property type="molecule type" value="Genomic_DNA"/>
</dbReference>
<evidence type="ECO:0000313" key="3">
    <source>
        <dbReference type="Proteomes" id="UP000054359"/>
    </source>
</evidence>
<evidence type="ECO:0000313" key="2">
    <source>
        <dbReference type="EMBL" id="KFM69087.1"/>
    </source>
</evidence>
<dbReference type="PROSITE" id="PS51257">
    <property type="entry name" value="PROKAR_LIPOPROTEIN"/>
    <property type="match status" value="1"/>
</dbReference>
<feature type="region of interest" description="Disordered" evidence="1">
    <location>
        <begin position="16"/>
        <end position="38"/>
    </location>
</feature>
<feature type="compositionally biased region" description="Low complexity" evidence="1">
    <location>
        <begin position="16"/>
        <end position="30"/>
    </location>
</feature>
<feature type="non-terminal residue" evidence="2">
    <location>
        <position position="38"/>
    </location>
</feature>
<keyword evidence="3" id="KW-1185">Reference proteome</keyword>
<sequence length="38" mass="4158">MHPKEHFFFFFLTPSSPGGPVSSGCPSVNSRTTTTQQD</sequence>
<reference evidence="2 3" key="1">
    <citation type="submission" date="2013-11" db="EMBL/GenBank/DDBJ databases">
        <title>Genome sequencing of Stegodyphus mimosarum.</title>
        <authorList>
            <person name="Bechsgaard J."/>
        </authorList>
    </citation>
    <scope>NUCLEOTIDE SEQUENCE [LARGE SCALE GENOMIC DNA]</scope>
</reference>
<gene>
    <name evidence="2" type="ORF">X975_21524</name>
</gene>